<protein>
    <submittedName>
        <fullName evidence="2">Uncharacterized protein</fullName>
    </submittedName>
</protein>
<gene>
    <name evidence="2" type="ORF">NUH88_13000</name>
</gene>
<keyword evidence="1" id="KW-0472">Membrane</keyword>
<evidence type="ECO:0000256" key="1">
    <source>
        <dbReference type="SAM" id="Phobius"/>
    </source>
</evidence>
<feature type="transmembrane region" description="Helical" evidence="1">
    <location>
        <begin position="57"/>
        <end position="79"/>
    </location>
</feature>
<dbReference type="KEGG" id="naci:NUH88_13000"/>
<keyword evidence="3" id="KW-1185">Reference proteome</keyword>
<evidence type="ECO:0000313" key="2">
    <source>
        <dbReference type="EMBL" id="UUX48331.1"/>
    </source>
</evidence>
<name>A0A9J7AKZ9_9PROT</name>
<reference evidence="2" key="1">
    <citation type="submission" date="2022-08" db="EMBL/GenBank/DDBJ databases">
        <title>Nisaea acidiphila sp. nov., isolated from a marine algal debris and emended description of the genus Nisaea Urios et al. 2008.</title>
        <authorList>
            <person name="Kwon K."/>
        </authorList>
    </citation>
    <scope>NUCLEOTIDE SEQUENCE</scope>
    <source>
        <strain evidence="2">MEBiC11861</strain>
    </source>
</reference>
<accession>A0A9J7AKZ9</accession>
<dbReference type="EMBL" id="CP102480">
    <property type="protein sequence ID" value="UUX48331.1"/>
    <property type="molecule type" value="Genomic_DNA"/>
</dbReference>
<dbReference type="AlphaFoldDB" id="A0A9J7AKZ9"/>
<dbReference type="RefSeq" id="WP_257766839.1">
    <property type="nucleotide sequence ID" value="NZ_CP102480.1"/>
</dbReference>
<feature type="transmembrane region" description="Helical" evidence="1">
    <location>
        <begin position="99"/>
        <end position="120"/>
    </location>
</feature>
<keyword evidence="1" id="KW-0812">Transmembrane</keyword>
<sequence>MPSNFAGWLELSLGITTVAITVGFIALGFILLAKLWKGNIDLKGLISEDGKASLSRFQFMLFTFAIVPSYFLLVVQYIAFASEFAEVLKAKNQIDAASASAFFGALALPGVSENVLYLIGISSGSYLGSKVTQKVAETSQKKGAQQAAETAKAPGWQ</sequence>
<dbReference type="Proteomes" id="UP001060336">
    <property type="component" value="Chromosome"/>
</dbReference>
<evidence type="ECO:0000313" key="3">
    <source>
        <dbReference type="Proteomes" id="UP001060336"/>
    </source>
</evidence>
<feature type="transmembrane region" description="Helical" evidence="1">
    <location>
        <begin position="12"/>
        <end position="36"/>
    </location>
</feature>
<keyword evidence="1" id="KW-1133">Transmembrane helix</keyword>
<proteinExistence type="predicted"/>
<organism evidence="2 3">
    <name type="scientific">Nisaea acidiphila</name>
    <dbReference type="NCBI Taxonomy" id="1862145"/>
    <lineage>
        <taxon>Bacteria</taxon>
        <taxon>Pseudomonadati</taxon>
        <taxon>Pseudomonadota</taxon>
        <taxon>Alphaproteobacteria</taxon>
        <taxon>Rhodospirillales</taxon>
        <taxon>Thalassobaculaceae</taxon>
        <taxon>Nisaea</taxon>
    </lineage>
</organism>